<name>A0A0A8LAT3_9SACH</name>
<dbReference type="Gene3D" id="2.40.128.320">
    <property type="entry name" value="Protein HRI1, N-terminal domain"/>
    <property type="match status" value="1"/>
</dbReference>
<dbReference type="Pfam" id="PF16815">
    <property type="entry name" value="HRI1"/>
    <property type="match status" value="1"/>
</dbReference>
<organism evidence="7 8">
    <name type="scientific">Kluyveromyces dobzhanskii CBS 2104</name>
    <dbReference type="NCBI Taxonomy" id="1427455"/>
    <lineage>
        <taxon>Eukaryota</taxon>
        <taxon>Fungi</taxon>
        <taxon>Dikarya</taxon>
        <taxon>Ascomycota</taxon>
        <taxon>Saccharomycotina</taxon>
        <taxon>Saccharomycetes</taxon>
        <taxon>Saccharomycetales</taxon>
        <taxon>Saccharomycetaceae</taxon>
        <taxon>Kluyveromyces</taxon>
    </lineage>
</organism>
<comment type="similarity">
    <text evidence="3">Belongs to the HRI1 family.</text>
</comment>
<keyword evidence="6" id="KW-0539">Nucleus</keyword>
<keyword evidence="8" id="KW-1185">Reference proteome</keyword>
<evidence type="ECO:0000256" key="4">
    <source>
        <dbReference type="ARBA" id="ARBA00017063"/>
    </source>
</evidence>
<dbReference type="CDD" id="cd11693">
    <property type="entry name" value="HRI1_C_like"/>
    <property type="match status" value="1"/>
</dbReference>
<dbReference type="EMBL" id="CCBQ010000044">
    <property type="protein sequence ID" value="CDO95347.1"/>
    <property type="molecule type" value="Genomic_DNA"/>
</dbReference>
<dbReference type="OrthoDB" id="4045395at2759"/>
<dbReference type="CDD" id="cd11692">
    <property type="entry name" value="HRI1_N_like"/>
    <property type="match status" value="1"/>
</dbReference>
<evidence type="ECO:0000256" key="6">
    <source>
        <dbReference type="ARBA" id="ARBA00023242"/>
    </source>
</evidence>
<dbReference type="InterPro" id="IPR031818">
    <property type="entry name" value="Hri1"/>
</dbReference>
<dbReference type="GO" id="GO:0005634">
    <property type="term" value="C:nucleus"/>
    <property type="evidence" value="ECO:0007669"/>
    <property type="project" value="UniProtKB-SubCell"/>
</dbReference>
<reference evidence="7 8" key="1">
    <citation type="submission" date="2014-03" db="EMBL/GenBank/DDBJ databases">
        <title>The genome of Kluyveromyces dobzhanskii.</title>
        <authorList>
            <person name="Nystedt B."/>
            <person name="Astrom S."/>
        </authorList>
    </citation>
    <scope>NUCLEOTIDE SEQUENCE [LARGE SCALE GENOMIC DNA]</scope>
    <source>
        <strain evidence="7 8">CBS 2104</strain>
    </source>
</reference>
<proteinExistence type="inferred from homology"/>
<gene>
    <name evidence="7" type="ORF">KLDO_g3592</name>
</gene>
<evidence type="ECO:0000313" key="7">
    <source>
        <dbReference type="EMBL" id="CDO95347.1"/>
    </source>
</evidence>
<evidence type="ECO:0000256" key="1">
    <source>
        <dbReference type="ARBA" id="ARBA00004123"/>
    </source>
</evidence>
<comment type="subcellular location">
    <subcellularLocation>
        <location evidence="2">Cytoplasm</location>
    </subcellularLocation>
    <subcellularLocation>
        <location evidence="1">Nucleus</location>
    </subcellularLocation>
</comment>
<dbReference type="GO" id="GO:0005737">
    <property type="term" value="C:cytoplasm"/>
    <property type="evidence" value="ECO:0007669"/>
    <property type="project" value="UniProtKB-SubCell"/>
</dbReference>
<dbReference type="Proteomes" id="UP000031516">
    <property type="component" value="Unassembled WGS sequence"/>
</dbReference>
<evidence type="ECO:0000313" key="8">
    <source>
        <dbReference type="Proteomes" id="UP000031516"/>
    </source>
</evidence>
<protein>
    <recommendedName>
        <fullName evidence="4">Protein HRI1</fullName>
    </recommendedName>
</protein>
<dbReference type="InterPro" id="IPR038744">
    <property type="entry name" value="Hri1_N"/>
</dbReference>
<sequence>MDPVFSNRISIQWGQEDPYEDTDTWVLTASNGKFVDARIDLKTNTPQWLITGEEVELPTKEGYVFSLKFVHDLDSVHGDNSENSVDCGHFKSLSDGSRLEEGEMYNILEKKSMPYKEIWQSIDPVNSTPSKKSALVNDQCNGSSVSSVVWELSAADAKNNARGTFISIGNVSQGVVEYKGQFQCIRTWNNTVVYQYGSHVEEIFGRFMKGLSTHNDAFPWERRYP</sequence>
<evidence type="ECO:0000256" key="5">
    <source>
        <dbReference type="ARBA" id="ARBA00022490"/>
    </source>
</evidence>
<evidence type="ECO:0000256" key="3">
    <source>
        <dbReference type="ARBA" id="ARBA00005229"/>
    </source>
</evidence>
<evidence type="ECO:0000256" key="2">
    <source>
        <dbReference type="ARBA" id="ARBA00004496"/>
    </source>
</evidence>
<keyword evidence="5" id="KW-0963">Cytoplasm</keyword>
<accession>A0A0A8LAT3</accession>
<comment type="caution">
    <text evidence="7">The sequence shown here is derived from an EMBL/GenBank/DDBJ whole genome shotgun (WGS) entry which is preliminary data.</text>
</comment>
<dbReference type="InterPro" id="IPR043047">
    <property type="entry name" value="Hri1_N_sf"/>
</dbReference>
<dbReference type="AlphaFoldDB" id="A0A0A8LAT3"/>